<keyword evidence="6 7" id="KW-0472">Membrane</keyword>
<evidence type="ECO:0000313" key="10">
    <source>
        <dbReference type="Proteomes" id="UP000245412"/>
    </source>
</evidence>
<dbReference type="EMBL" id="QGGY01000003">
    <property type="protein sequence ID" value="PWJ77446.1"/>
    <property type="molecule type" value="Genomic_DNA"/>
</dbReference>
<dbReference type="GO" id="GO:0055085">
    <property type="term" value="P:transmembrane transport"/>
    <property type="evidence" value="ECO:0007669"/>
    <property type="project" value="InterPro"/>
</dbReference>
<feature type="transmembrane region" description="Helical" evidence="7">
    <location>
        <begin position="12"/>
        <end position="32"/>
    </location>
</feature>
<dbReference type="PROSITE" id="PS50928">
    <property type="entry name" value="ABC_TM1"/>
    <property type="match status" value="1"/>
</dbReference>
<evidence type="ECO:0000256" key="6">
    <source>
        <dbReference type="ARBA" id="ARBA00023136"/>
    </source>
</evidence>
<evidence type="ECO:0000259" key="8">
    <source>
        <dbReference type="PROSITE" id="PS50928"/>
    </source>
</evidence>
<keyword evidence="10" id="KW-1185">Reference proteome</keyword>
<comment type="caution">
    <text evidence="9">The sequence shown here is derived from an EMBL/GenBank/DDBJ whole genome shotgun (WGS) entry which is preliminary data.</text>
</comment>
<dbReference type="SUPFAM" id="SSF161098">
    <property type="entry name" value="MetI-like"/>
    <property type="match status" value="1"/>
</dbReference>
<gene>
    <name evidence="9" type="ORF">C7383_103291</name>
</gene>
<dbReference type="Proteomes" id="UP000245412">
    <property type="component" value="Unassembled WGS sequence"/>
</dbReference>
<dbReference type="Gene3D" id="1.10.3720.10">
    <property type="entry name" value="MetI-like"/>
    <property type="match status" value="1"/>
</dbReference>
<reference evidence="9 10" key="1">
    <citation type="submission" date="2018-05" db="EMBL/GenBank/DDBJ databases">
        <authorList>
            <person name="Goeker M."/>
            <person name="Huntemann M."/>
            <person name="Clum A."/>
            <person name="Pillay M."/>
            <person name="Palaniappan K."/>
            <person name="Varghese N."/>
            <person name="Mikhailova N."/>
            <person name="Stamatis D."/>
            <person name="Reddy T."/>
            <person name="Daum C."/>
            <person name="Shapiro N."/>
            <person name="Ivanova N."/>
            <person name="Kyrpides N."/>
            <person name="Woyke T."/>
        </authorList>
    </citation>
    <scope>NUCLEOTIDE SEQUENCE [LARGE SCALE GENOMIC DNA]</scope>
    <source>
        <strain evidence="9 10">DSM 26524</strain>
    </source>
</reference>
<feature type="transmembrane region" description="Helical" evidence="7">
    <location>
        <begin position="151"/>
        <end position="171"/>
    </location>
</feature>
<dbReference type="RefSeq" id="WP_109625546.1">
    <property type="nucleotide sequence ID" value="NZ_CABJAT010000007.1"/>
</dbReference>
<evidence type="ECO:0000256" key="2">
    <source>
        <dbReference type="ARBA" id="ARBA00022448"/>
    </source>
</evidence>
<feature type="transmembrane region" description="Helical" evidence="7">
    <location>
        <begin position="266"/>
        <end position="288"/>
    </location>
</feature>
<dbReference type="GO" id="GO:0005886">
    <property type="term" value="C:plasma membrane"/>
    <property type="evidence" value="ECO:0007669"/>
    <property type="project" value="UniProtKB-SubCell"/>
</dbReference>
<evidence type="ECO:0000313" key="9">
    <source>
        <dbReference type="EMBL" id="PWJ77446.1"/>
    </source>
</evidence>
<dbReference type="InterPro" id="IPR035906">
    <property type="entry name" value="MetI-like_sf"/>
</dbReference>
<name>A0AB73T7E5_9FIRM</name>
<sequence length="299" mass="33107">MGKKKLKDRSLPYLMILPSVILLLGIFGYPILKVFMLSLQNYNYADYANKGFAGLENFRKIFTEDTVIKESLVFSLKWVVSEVGLQLVFGMILALILNARFKGRGAVRALALIPWAVSGVLTTMLWMLILNQSIGLVNQLLIRFGSMPGEVPAWLANTGLIFPSIVVIELWRGIPFFAITLLAAMQGIPSDVYEACDIDGAGKTARFRYITLPYLKETIVLTTLLRAIWEFNSTDMIFTLTNGGPVNMTTTLPIYMLKTAVVSGNYGYGSALGVIAFVILLVFAVLYMKASRFGGEDNE</sequence>
<evidence type="ECO:0000256" key="3">
    <source>
        <dbReference type="ARBA" id="ARBA00022475"/>
    </source>
</evidence>
<dbReference type="InterPro" id="IPR000515">
    <property type="entry name" value="MetI-like"/>
</dbReference>
<dbReference type="CDD" id="cd06261">
    <property type="entry name" value="TM_PBP2"/>
    <property type="match status" value="1"/>
</dbReference>
<evidence type="ECO:0000256" key="1">
    <source>
        <dbReference type="ARBA" id="ARBA00004651"/>
    </source>
</evidence>
<evidence type="ECO:0000256" key="7">
    <source>
        <dbReference type="RuleBase" id="RU363032"/>
    </source>
</evidence>
<dbReference type="PANTHER" id="PTHR43005">
    <property type="entry name" value="BLR7065 PROTEIN"/>
    <property type="match status" value="1"/>
</dbReference>
<keyword evidence="5 7" id="KW-1133">Transmembrane helix</keyword>
<keyword evidence="3" id="KW-1003">Cell membrane</keyword>
<dbReference type="PANTHER" id="PTHR43005:SF2">
    <property type="entry name" value="INTEGRAL MEMBRANE SUGAR TRANSPORT PROTEIN"/>
    <property type="match status" value="1"/>
</dbReference>
<feature type="domain" description="ABC transmembrane type-1" evidence="8">
    <location>
        <begin position="72"/>
        <end position="287"/>
    </location>
</feature>
<accession>A0AB73T7E5</accession>
<comment type="similarity">
    <text evidence="7">Belongs to the binding-protein-dependent transport system permease family.</text>
</comment>
<keyword evidence="2 7" id="KW-0813">Transport</keyword>
<dbReference type="AlphaFoldDB" id="A0AB73T7E5"/>
<protein>
    <submittedName>
        <fullName evidence="9">Carbohydrate ABC transporter membrane protein 1 (CUT1 family)</fullName>
    </submittedName>
</protein>
<proteinExistence type="inferred from homology"/>
<comment type="subcellular location">
    <subcellularLocation>
        <location evidence="1 7">Cell membrane</location>
        <topology evidence="1 7">Multi-pass membrane protein</topology>
    </subcellularLocation>
</comment>
<feature type="transmembrane region" description="Helical" evidence="7">
    <location>
        <begin position="109"/>
        <end position="131"/>
    </location>
</feature>
<feature type="transmembrane region" description="Helical" evidence="7">
    <location>
        <begin position="78"/>
        <end position="97"/>
    </location>
</feature>
<evidence type="ECO:0000256" key="4">
    <source>
        <dbReference type="ARBA" id="ARBA00022692"/>
    </source>
</evidence>
<dbReference type="Pfam" id="PF00528">
    <property type="entry name" value="BPD_transp_1"/>
    <property type="match status" value="1"/>
</dbReference>
<evidence type="ECO:0000256" key="5">
    <source>
        <dbReference type="ARBA" id="ARBA00022989"/>
    </source>
</evidence>
<organism evidence="9 10">
    <name type="scientific">Murimonas intestini</name>
    <dbReference type="NCBI Taxonomy" id="1337051"/>
    <lineage>
        <taxon>Bacteria</taxon>
        <taxon>Bacillati</taxon>
        <taxon>Bacillota</taxon>
        <taxon>Clostridia</taxon>
        <taxon>Lachnospirales</taxon>
        <taxon>Lachnospiraceae</taxon>
        <taxon>Murimonas</taxon>
    </lineage>
</organism>
<keyword evidence="4 7" id="KW-0812">Transmembrane</keyword>